<evidence type="ECO:0000313" key="7">
    <source>
        <dbReference type="Proteomes" id="UP001176961"/>
    </source>
</evidence>
<dbReference type="PANTHER" id="PTHR21700">
    <property type="entry name" value="TRANSTHYRETIN-LIKE FAMILY PROTEIN-RELATED"/>
    <property type="match status" value="1"/>
</dbReference>
<reference evidence="6" key="1">
    <citation type="submission" date="2023-07" db="EMBL/GenBank/DDBJ databases">
        <authorList>
            <consortium name="CYATHOMIX"/>
        </authorList>
    </citation>
    <scope>NUCLEOTIDE SEQUENCE</scope>
    <source>
        <strain evidence="6">N/A</strain>
    </source>
</reference>
<comment type="caution">
    <text evidence="6">The sequence shown here is derived from an EMBL/GenBank/DDBJ whole genome shotgun (WGS) entry which is preliminary data.</text>
</comment>
<name>A0AA36HAX8_CYLNA</name>
<keyword evidence="4 5" id="KW-0732">Signal</keyword>
<keyword evidence="7" id="KW-1185">Reference proteome</keyword>
<comment type="subcellular location">
    <subcellularLocation>
        <location evidence="1">Secreted</location>
    </subcellularLocation>
</comment>
<evidence type="ECO:0000256" key="5">
    <source>
        <dbReference type="SAM" id="SignalP"/>
    </source>
</evidence>
<proteinExistence type="inferred from homology"/>
<gene>
    <name evidence="6" type="ORF">CYNAS_LOCUS19357</name>
</gene>
<evidence type="ECO:0008006" key="8">
    <source>
        <dbReference type="Google" id="ProtNLM"/>
    </source>
</evidence>
<accession>A0AA36HAX8</accession>
<evidence type="ECO:0000256" key="1">
    <source>
        <dbReference type="ARBA" id="ARBA00004613"/>
    </source>
</evidence>
<dbReference type="Proteomes" id="UP001176961">
    <property type="component" value="Unassembled WGS sequence"/>
</dbReference>
<dbReference type="InterPro" id="IPR038479">
    <property type="entry name" value="Transthyretin-like_sf"/>
</dbReference>
<evidence type="ECO:0000313" key="6">
    <source>
        <dbReference type="EMBL" id="CAJ0607374.1"/>
    </source>
</evidence>
<comment type="similarity">
    <text evidence="2">Belongs to the nematode transthyretin-like family.</text>
</comment>
<dbReference type="InterPro" id="IPR001534">
    <property type="entry name" value="Transthyretin-like"/>
</dbReference>
<evidence type="ECO:0000256" key="3">
    <source>
        <dbReference type="ARBA" id="ARBA00022525"/>
    </source>
</evidence>
<dbReference type="GO" id="GO:0009986">
    <property type="term" value="C:cell surface"/>
    <property type="evidence" value="ECO:0007669"/>
    <property type="project" value="InterPro"/>
</dbReference>
<dbReference type="GO" id="GO:0005576">
    <property type="term" value="C:extracellular region"/>
    <property type="evidence" value="ECO:0007669"/>
    <property type="project" value="UniProtKB-SubCell"/>
</dbReference>
<protein>
    <recommendedName>
        <fullName evidence="8">Transthyretin-like family protein</fullName>
    </recommendedName>
</protein>
<keyword evidence="3" id="KW-0964">Secreted</keyword>
<dbReference type="Pfam" id="PF01060">
    <property type="entry name" value="TTR-52"/>
    <property type="match status" value="1"/>
</dbReference>
<dbReference type="PANTHER" id="PTHR21700:SF24">
    <property type="entry name" value="TRANSTHYRETIN-LIKE FAMILY PROTEIN"/>
    <property type="match status" value="1"/>
</dbReference>
<feature type="chain" id="PRO_5041457787" description="Transthyretin-like family protein" evidence="5">
    <location>
        <begin position="16"/>
        <end position="141"/>
    </location>
</feature>
<feature type="signal peptide" evidence="5">
    <location>
        <begin position="1"/>
        <end position="15"/>
    </location>
</feature>
<dbReference type="Gene3D" id="2.60.40.3330">
    <property type="match status" value="1"/>
</dbReference>
<evidence type="ECO:0000256" key="4">
    <source>
        <dbReference type="ARBA" id="ARBA00022729"/>
    </source>
</evidence>
<dbReference type="AlphaFoldDB" id="A0AA36HAX8"/>
<dbReference type="EMBL" id="CATQJL010000316">
    <property type="protein sequence ID" value="CAJ0607374.1"/>
    <property type="molecule type" value="Genomic_DNA"/>
</dbReference>
<evidence type="ECO:0000256" key="2">
    <source>
        <dbReference type="ARBA" id="ARBA00010112"/>
    </source>
</evidence>
<organism evidence="6 7">
    <name type="scientific">Cylicocyclus nassatus</name>
    <name type="common">Nematode worm</name>
    <dbReference type="NCBI Taxonomy" id="53992"/>
    <lineage>
        <taxon>Eukaryota</taxon>
        <taxon>Metazoa</taxon>
        <taxon>Ecdysozoa</taxon>
        <taxon>Nematoda</taxon>
        <taxon>Chromadorea</taxon>
        <taxon>Rhabditida</taxon>
        <taxon>Rhabditina</taxon>
        <taxon>Rhabditomorpha</taxon>
        <taxon>Strongyloidea</taxon>
        <taxon>Strongylidae</taxon>
        <taxon>Cylicocyclus</taxon>
    </lineage>
</organism>
<sequence length="141" mass="15991">MRVLIFSFVLSSCYCLLGFPRWQTVGAMGLLLCNGEPAAGVFMVLYDKGYFHKTKLAYVATDKNGFFKFSGTAKEIFQISPKLLIYTWCNRKRDGFNSKMKEVCIDIPPKYISRGKKVKQYWDVDIELGTEANLCSISAAQ</sequence>